<dbReference type="GO" id="GO:0009249">
    <property type="term" value="P:protein lipoylation"/>
    <property type="evidence" value="ECO:0007669"/>
    <property type="project" value="InterPro"/>
</dbReference>
<name>A0A8H8DL32_9FUNG</name>
<dbReference type="InterPro" id="IPR004143">
    <property type="entry name" value="BPL_LPL_catalytic"/>
</dbReference>
<dbReference type="InterPro" id="IPR045864">
    <property type="entry name" value="aa-tRNA-synth_II/BPL/LPL"/>
</dbReference>
<dbReference type="GO" id="GO:0033819">
    <property type="term" value="F:lipoyl(octanoyl) transferase activity"/>
    <property type="evidence" value="ECO:0007669"/>
    <property type="project" value="InterPro"/>
</dbReference>
<evidence type="ECO:0000313" key="2">
    <source>
        <dbReference type="EMBL" id="KAG5462306.1"/>
    </source>
</evidence>
<accession>A0A8H8DL32</accession>
<sequence length="185" mass="19919">MAAAAAAAASSVPCRALSCGGSAVAAALPFRRARPCASVRRGHLRREREARPHSSCRRVEPLPSPLGWVYLGRVPYRAGLALQETLVKKRLDVRDGHTGDAHFDRDVLLLLEHPPTYTAGKRLKGKVDQCESNRLRNLGADFVEVPRGGQTTYHGPGQLVGYPLLDLPGNKVPDPEMTSGDASPP</sequence>
<keyword evidence="3" id="KW-1185">Reference proteome</keyword>
<feature type="domain" description="BPL/LPL catalytic" evidence="1">
    <location>
        <begin position="102"/>
        <end position="185"/>
    </location>
</feature>
<dbReference type="OrthoDB" id="19908at2759"/>
<dbReference type="Proteomes" id="UP000673691">
    <property type="component" value="Unassembled WGS sequence"/>
</dbReference>
<protein>
    <recommendedName>
        <fullName evidence="1">BPL/LPL catalytic domain-containing protein</fullName>
    </recommendedName>
</protein>
<dbReference type="Gene3D" id="3.30.930.10">
    <property type="entry name" value="Bira Bifunctional Protein, Domain 2"/>
    <property type="match status" value="1"/>
</dbReference>
<dbReference type="SUPFAM" id="SSF55681">
    <property type="entry name" value="Class II aaRS and biotin synthetases"/>
    <property type="match status" value="1"/>
</dbReference>
<dbReference type="AlphaFoldDB" id="A0A8H8DL32"/>
<dbReference type="PROSITE" id="PS51733">
    <property type="entry name" value="BPL_LPL_CATALYTIC"/>
    <property type="match status" value="1"/>
</dbReference>
<dbReference type="PROSITE" id="PS01313">
    <property type="entry name" value="LIPB"/>
    <property type="match status" value="1"/>
</dbReference>
<gene>
    <name evidence="2" type="ORF">BJ554DRAFT_5388</name>
</gene>
<evidence type="ECO:0000313" key="3">
    <source>
        <dbReference type="Proteomes" id="UP000673691"/>
    </source>
</evidence>
<comment type="caution">
    <text evidence="2">The sequence shown here is derived from an EMBL/GenBank/DDBJ whole genome shotgun (WGS) entry which is preliminary data.</text>
</comment>
<dbReference type="InterPro" id="IPR020605">
    <property type="entry name" value="Octanoyltransferase_CS"/>
</dbReference>
<reference evidence="2 3" key="1">
    <citation type="journal article" name="Sci. Rep.">
        <title>Genome-scale phylogenetic analyses confirm Olpidium as the closest living zoosporic fungus to the non-flagellated, terrestrial fungi.</title>
        <authorList>
            <person name="Chang Y."/>
            <person name="Rochon D."/>
            <person name="Sekimoto S."/>
            <person name="Wang Y."/>
            <person name="Chovatia M."/>
            <person name="Sandor L."/>
            <person name="Salamov A."/>
            <person name="Grigoriev I.V."/>
            <person name="Stajich J.E."/>
            <person name="Spatafora J.W."/>
        </authorList>
    </citation>
    <scope>NUCLEOTIDE SEQUENCE [LARGE SCALE GENOMIC DNA]</scope>
    <source>
        <strain evidence="2">S191</strain>
    </source>
</reference>
<dbReference type="PANTHER" id="PTHR10993:SF7">
    <property type="entry name" value="LIPOYLTRANSFERASE 2, MITOCHONDRIAL-RELATED"/>
    <property type="match status" value="1"/>
</dbReference>
<organism evidence="2 3">
    <name type="scientific">Olpidium bornovanus</name>
    <dbReference type="NCBI Taxonomy" id="278681"/>
    <lineage>
        <taxon>Eukaryota</taxon>
        <taxon>Fungi</taxon>
        <taxon>Fungi incertae sedis</taxon>
        <taxon>Olpidiomycota</taxon>
        <taxon>Olpidiomycotina</taxon>
        <taxon>Olpidiomycetes</taxon>
        <taxon>Olpidiales</taxon>
        <taxon>Olpidiaceae</taxon>
        <taxon>Olpidium</taxon>
    </lineage>
</organism>
<evidence type="ECO:0000259" key="1">
    <source>
        <dbReference type="PROSITE" id="PS51733"/>
    </source>
</evidence>
<dbReference type="EMBL" id="JAEFCI010002326">
    <property type="protein sequence ID" value="KAG5462306.1"/>
    <property type="molecule type" value="Genomic_DNA"/>
</dbReference>
<proteinExistence type="predicted"/>
<dbReference type="PANTHER" id="PTHR10993">
    <property type="entry name" value="OCTANOYLTRANSFERASE"/>
    <property type="match status" value="1"/>
</dbReference>
<dbReference type="Pfam" id="PF21948">
    <property type="entry name" value="LplA-B_cat"/>
    <property type="match status" value="1"/>
</dbReference>